<keyword evidence="1" id="KW-1133">Transmembrane helix</keyword>
<feature type="transmembrane region" description="Helical" evidence="1">
    <location>
        <begin position="12"/>
        <end position="29"/>
    </location>
</feature>
<dbReference type="KEGG" id="psua:FLK61_39525"/>
<evidence type="ECO:0000313" key="3">
    <source>
        <dbReference type="Proteomes" id="UP000318138"/>
    </source>
</evidence>
<evidence type="ECO:0000313" key="2">
    <source>
        <dbReference type="EMBL" id="QKS72707.1"/>
    </source>
</evidence>
<protein>
    <submittedName>
        <fullName evidence="2">Uncharacterized protein</fullName>
    </submittedName>
</protein>
<organism evidence="2 3">
    <name type="scientific">Paenalkalicoccus suaedae</name>
    <dbReference type="NCBI Taxonomy" id="2592382"/>
    <lineage>
        <taxon>Bacteria</taxon>
        <taxon>Bacillati</taxon>
        <taxon>Bacillota</taxon>
        <taxon>Bacilli</taxon>
        <taxon>Bacillales</taxon>
        <taxon>Bacillaceae</taxon>
        <taxon>Paenalkalicoccus</taxon>
    </lineage>
</organism>
<keyword evidence="1" id="KW-0812">Transmembrane</keyword>
<keyword evidence="3" id="KW-1185">Reference proteome</keyword>
<dbReference type="RefSeq" id="WP_176010676.1">
    <property type="nucleotide sequence ID" value="NZ_CP041372.2"/>
</dbReference>
<dbReference type="EMBL" id="CP041372">
    <property type="protein sequence ID" value="QKS72707.1"/>
    <property type="molecule type" value="Genomic_DNA"/>
</dbReference>
<proteinExistence type="predicted"/>
<accession>A0A859FHU9</accession>
<sequence>MLHHKTNNRNKVVIGVGVVTIALLAGLAVEKEFDSTSEVAEETYIEENLLVVENELVDDNSENAMNLEEAHDAPPFQEIEALRDGVPIMYTFKRLAPETAPFITYLPEEYEGEFTYDEEEGITIGAFSTNESDFYREVTLTYVEEPLTEEVFHTYHEEIRKNNVGGEVNVSELNEDDWTDYHIWTWSEDGWSSSTYISSHKDNHVVIHGSFPSMGSEEWGNRERNSLVNEWIWTDTGEKLRPL</sequence>
<reference evidence="3" key="1">
    <citation type="submission" date="2019-07" db="EMBL/GenBank/DDBJ databases">
        <title>Bacillus alkalisoli sp. nov. isolated from saline soil.</title>
        <authorList>
            <person name="Sun J.-Q."/>
            <person name="Xu L."/>
        </authorList>
    </citation>
    <scope>NUCLEOTIDE SEQUENCE [LARGE SCALE GENOMIC DNA]</scope>
    <source>
        <strain evidence="3">M4U3P1</strain>
    </source>
</reference>
<keyword evidence="1" id="KW-0472">Membrane</keyword>
<dbReference type="AlphaFoldDB" id="A0A859FHU9"/>
<name>A0A859FHU9_9BACI</name>
<evidence type="ECO:0000256" key="1">
    <source>
        <dbReference type="SAM" id="Phobius"/>
    </source>
</evidence>
<gene>
    <name evidence="2" type="ORF">FLK61_39525</name>
</gene>
<dbReference type="Proteomes" id="UP000318138">
    <property type="component" value="Chromosome"/>
</dbReference>